<gene>
    <name evidence="8" type="ORF">FLACHUCJ7_01957</name>
</gene>
<dbReference type="GO" id="GO:0015562">
    <property type="term" value="F:efflux transmembrane transporter activity"/>
    <property type="evidence" value="ECO:0007669"/>
    <property type="project" value="InterPro"/>
</dbReference>
<comment type="similarity">
    <text evidence="2">Belongs to the outer membrane factor (OMF) (TC 1.B.17) family.</text>
</comment>
<comment type="subcellular location">
    <subcellularLocation>
        <location evidence="1">Cell outer membrane</location>
    </subcellularLocation>
</comment>
<evidence type="ECO:0000256" key="4">
    <source>
        <dbReference type="ARBA" id="ARBA00022452"/>
    </source>
</evidence>
<evidence type="ECO:0000313" key="8">
    <source>
        <dbReference type="EMBL" id="CAD0004689.1"/>
    </source>
</evidence>
<dbReference type="AlphaFoldDB" id="A0A6V6YZF2"/>
<dbReference type="PANTHER" id="PTHR30026:SF20">
    <property type="entry name" value="OUTER MEMBRANE PROTEIN TOLC"/>
    <property type="match status" value="1"/>
</dbReference>
<organism evidence="8 9">
    <name type="scientific">Flavobacterium chungangense</name>
    <dbReference type="NCBI Taxonomy" id="554283"/>
    <lineage>
        <taxon>Bacteria</taxon>
        <taxon>Pseudomonadati</taxon>
        <taxon>Bacteroidota</taxon>
        <taxon>Flavobacteriia</taxon>
        <taxon>Flavobacteriales</taxon>
        <taxon>Flavobacteriaceae</taxon>
        <taxon>Flavobacterium</taxon>
    </lineage>
</organism>
<dbReference type="EMBL" id="CAIJDO010000134">
    <property type="protein sequence ID" value="CAD0004689.1"/>
    <property type="molecule type" value="Genomic_DNA"/>
</dbReference>
<keyword evidence="9" id="KW-1185">Reference proteome</keyword>
<dbReference type="GO" id="GO:0015288">
    <property type="term" value="F:porin activity"/>
    <property type="evidence" value="ECO:0007669"/>
    <property type="project" value="TreeGrafter"/>
</dbReference>
<protein>
    <submittedName>
        <fullName evidence="8">Transporter</fullName>
    </submittedName>
</protein>
<keyword evidence="5" id="KW-0812">Transmembrane</keyword>
<dbReference type="GO" id="GO:1990281">
    <property type="term" value="C:efflux pump complex"/>
    <property type="evidence" value="ECO:0007669"/>
    <property type="project" value="TreeGrafter"/>
</dbReference>
<comment type="caution">
    <text evidence="8">The sequence shown here is derived from an EMBL/GenBank/DDBJ whole genome shotgun (WGS) entry which is preliminary data.</text>
</comment>
<reference evidence="8 9" key="1">
    <citation type="submission" date="2020-06" db="EMBL/GenBank/DDBJ databases">
        <authorList>
            <person name="Criscuolo A."/>
        </authorList>
    </citation>
    <scope>NUCLEOTIDE SEQUENCE [LARGE SCALE GENOMIC DNA]</scope>
    <source>
        <strain evidence="9">CIP 110025</strain>
    </source>
</reference>
<evidence type="ECO:0000313" key="9">
    <source>
        <dbReference type="Proteomes" id="UP000556700"/>
    </source>
</evidence>
<evidence type="ECO:0000256" key="3">
    <source>
        <dbReference type="ARBA" id="ARBA00022448"/>
    </source>
</evidence>
<dbReference type="Pfam" id="PF02321">
    <property type="entry name" value="OEP"/>
    <property type="match status" value="2"/>
</dbReference>
<dbReference type="RefSeq" id="WP_031456443.1">
    <property type="nucleotide sequence ID" value="NZ_CAIJDO010000134.1"/>
</dbReference>
<dbReference type="PANTHER" id="PTHR30026">
    <property type="entry name" value="OUTER MEMBRANE PROTEIN TOLC"/>
    <property type="match status" value="1"/>
</dbReference>
<evidence type="ECO:0000256" key="7">
    <source>
        <dbReference type="ARBA" id="ARBA00023237"/>
    </source>
</evidence>
<keyword evidence="4" id="KW-1134">Transmembrane beta strand</keyword>
<dbReference type="InterPro" id="IPR003423">
    <property type="entry name" value="OMP_efflux"/>
</dbReference>
<evidence type="ECO:0000256" key="2">
    <source>
        <dbReference type="ARBA" id="ARBA00007613"/>
    </source>
</evidence>
<proteinExistence type="inferred from homology"/>
<keyword evidence="7" id="KW-0998">Cell outer membrane</keyword>
<dbReference type="InterPro" id="IPR051906">
    <property type="entry name" value="TolC-like"/>
</dbReference>
<sequence>MKIQKNIKIFFGLIVFLTLSETRAQEKVLTLEEAKEMAVKNNNSIKKAVQNTQAAQAAEKAAHTINKPSLDAGLMGLYVSDPLSAILPEYSGNASLGLTQVIYAGGKINYAKKTASKAVEISEVQNQLATNEVLLKTETTFWKIVDLSEKVVLSKKYISLLETLLADLNNSFNAGLIYKNDVLRVQVQLNGAQLDLKKAQDGLSLAKMSLAQIMGTPNADFSAAGDFKEDFILPFEEEGKLKSQNRSETALLKNAVEISELESKMLEANRKPSVALSANGLYAAGKRINFSNGENDMAAFYGLVNVTIPVFDWGNRKLKVKEQDFKTEARKTDLKETQELIALEVQDAYLQLSQAKERVALTKESLSSADENLRLNNDRFDAGTVVGKDVLEAQVLWQQAYAETIDANAAYKISKAIYKKAINDLK</sequence>
<dbReference type="Gene3D" id="1.20.1600.10">
    <property type="entry name" value="Outer membrane efflux proteins (OEP)"/>
    <property type="match status" value="1"/>
</dbReference>
<dbReference type="GO" id="GO:0009279">
    <property type="term" value="C:cell outer membrane"/>
    <property type="evidence" value="ECO:0007669"/>
    <property type="project" value="UniProtKB-SubCell"/>
</dbReference>
<keyword evidence="6" id="KW-0472">Membrane</keyword>
<keyword evidence="3" id="KW-0813">Transport</keyword>
<evidence type="ECO:0000256" key="5">
    <source>
        <dbReference type="ARBA" id="ARBA00022692"/>
    </source>
</evidence>
<dbReference type="Proteomes" id="UP000556700">
    <property type="component" value="Unassembled WGS sequence"/>
</dbReference>
<accession>A0A6V6YZF2</accession>
<evidence type="ECO:0000256" key="1">
    <source>
        <dbReference type="ARBA" id="ARBA00004442"/>
    </source>
</evidence>
<dbReference type="SUPFAM" id="SSF56954">
    <property type="entry name" value="Outer membrane efflux proteins (OEP)"/>
    <property type="match status" value="1"/>
</dbReference>
<name>A0A6V6YZF2_9FLAO</name>
<evidence type="ECO:0000256" key="6">
    <source>
        <dbReference type="ARBA" id="ARBA00023136"/>
    </source>
</evidence>